<name>X8JFJ6_9AGAM</name>
<evidence type="ECO:0000313" key="3">
    <source>
        <dbReference type="EMBL" id="EUC61703.1"/>
    </source>
</evidence>
<proteinExistence type="predicted"/>
<dbReference type="AlphaFoldDB" id="X8JFJ6"/>
<dbReference type="Proteomes" id="UP000030108">
    <property type="component" value="Unassembled WGS sequence"/>
</dbReference>
<dbReference type="GO" id="GO:0008270">
    <property type="term" value="F:zinc ion binding"/>
    <property type="evidence" value="ECO:0007669"/>
    <property type="project" value="InterPro"/>
</dbReference>
<organism evidence="3 4">
    <name type="scientific">Rhizoctonia solani AG-3 Rhs1AP</name>
    <dbReference type="NCBI Taxonomy" id="1086054"/>
    <lineage>
        <taxon>Eukaryota</taxon>
        <taxon>Fungi</taxon>
        <taxon>Dikarya</taxon>
        <taxon>Basidiomycota</taxon>
        <taxon>Agaricomycotina</taxon>
        <taxon>Agaricomycetes</taxon>
        <taxon>Cantharellales</taxon>
        <taxon>Ceratobasidiaceae</taxon>
        <taxon>Rhizoctonia</taxon>
    </lineage>
</organism>
<evidence type="ECO:0000313" key="4">
    <source>
        <dbReference type="Proteomes" id="UP000030108"/>
    </source>
</evidence>
<protein>
    <recommendedName>
        <fullName evidence="5">CCHC-type domain-containing protein</fullName>
    </recommendedName>
</protein>
<evidence type="ECO:0000256" key="1">
    <source>
        <dbReference type="ARBA" id="ARBA00022664"/>
    </source>
</evidence>
<dbReference type="GO" id="GO:0003676">
    <property type="term" value="F:nucleic acid binding"/>
    <property type="evidence" value="ECO:0007669"/>
    <property type="project" value="InterPro"/>
</dbReference>
<sequence length="296" mass="32473">MSSESPVKFTILDASGSNWHTWQTTAKFELKLHKVWKYFDPTSPASAVPEKYSVEDQAKINTGTDPSTFKVLAAYTTWEEECDVAIDCLTYLVDPIHADIMVSSSIPRECWDALVVRFANQSTQKVTLAQTKLAGLKFPDNGTTSLTDFFATFSGLYQALATTWERLKIIHAGEDTFVAKRATTTGTSGGSSHECLVCRAHGHYARSCPTLSPQERARQLEKSRKRKEARAQGIYKFKRASTNLVAQVAQLQAQIAALDTRSSSDEASSGYDASEHTKTGPGILTEYTGPRCTGPG</sequence>
<keyword evidence="1" id="KW-0507">mRNA processing</keyword>
<dbReference type="GO" id="GO:0006397">
    <property type="term" value="P:mRNA processing"/>
    <property type="evidence" value="ECO:0007669"/>
    <property type="project" value="UniProtKB-KW"/>
</dbReference>
<evidence type="ECO:0000256" key="2">
    <source>
        <dbReference type="SAM" id="MobiDB-lite"/>
    </source>
</evidence>
<comment type="caution">
    <text evidence="3">The sequence shown here is derived from an EMBL/GenBank/DDBJ whole genome shotgun (WGS) entry which is preliminary data.</text>
</comment>
<feature type="region of interest" description="Disordered" evidence="2">
    <location>
        <begin position="259"/>
        <end position="296"/>
    </location>
</feature>
<accession>X8JFJ6</accession>
<feature type="non-terminal residue" evidence="3">
    <location>
        <position position="296"/>
    </location>
</feature>
<gene>
    <name evidence="3" type="ORF">RSOL_404970</name>
</gene>
<reference evidence="4" key="1">
    <citation type="journal article" date="2014" name="Genome Announc.">
        <title>Draft genome sequence of the plant-pathogenic soil fungus Rhizoctonia solani anastomosis group 3 strain Rhs1AP.</title>
        <authorList>
            <person name="Cubeta M.A."/>
            <person name="Thomas E."/>
            <person name="Dean R.A."/>
            <person name="Jabaji S."/>
            <person name="Neate S.M."/>
            <person name="Tavantzis S."/>
            <person name="Toda T."/>
            <person name="Vilgalys R."/>
            <person name="Bharathan N."/>
            <person name="Fedorova-Abrams N."/>
            <person name="Pakala S.B."/>
            <person name="Pakala S.M."/>
            <person name="Zafar N."/>
            <person name="Joardar V."/>
            <person name="Losada L."/>
            <person name="Nierman W.C."/>
        </authorList>
    </citation>
    <scope>NUCLEOTIDE SEQUENCE [LARGE SCALE GENOMIC DNA]</scope>
    <source>
        <strain evidence="4">AG-3</strain>
    </source>
</reference>
<dbReference type="EMBL" id="JATN01000319">
    <property type="protein sequence ID" value="EUC61703.1"/>
    <property type="molecule type" value="Genomic_DNA"/>
</dbReference>
<dbReference type="InterPro" id="IPR036875">
    <property type="entry name" value="Znf_CCHC_sf"/>
</dbReference>
<evidence type="ECO:0008006" key="5">
    <source>
        <dbReference type="Google" id="ProtNLM"/>
    </source>
</evidence>
<dbReference type="SUPFAM" id="SSF57756">
    <property type="entry name" value="Retrovirus zinc finger-like domains"/>
    <property type="match status" value="1"/>
</dbReference>